<accession>A0AAE1VMI0</accession>
<dbReference type="Proteomes" id="UP001291623">
    <property type="component" value="Unassembled WGS sequence"/>
</dbReference>
<dbReference type="AlphaFoldDB" id="A0AAE1VMI0"/>
<comment type="caution">
    <text evidence="1">The sequence shown here is derived from an EMBL/GenBank/DDBJ whole genome shotgun (WGS) entry which is preliminary data.</text>
</comment>
<sequence>MEICSIGSENFSQVNRLKWGDHLYVGEFDDLHICNSNSNEVLKQLVPIVENCNSQSTTMQSSSQLERNVSRMGELFAMVGEEMHVIMKAQLHR</sequence>
<evidence type="ECO:0000313" key="1">
    <source>
        <dbReference type="EMBL" id="KAK4374602.1"/>
    </source>
</evidence>
<reference evidence="1" key="1">
    <citation type="submission" date="2023-12" db="EMBL/GenBank/DDBJ databases">
        <title>Genome assembly of Anisodus tanguticus.</title>
        <authorList>
            <person name="Wang Y.-J."/>
        </authorList>
    </citation>
    <scope>NUCLEOTIDE SEQUENCE</scope>
    <source>
        <strain evidence="1">KB-2021</strain>
        <tissue evidence="1">Leaf</tissue>
    </source>
</reference>
<gene>
    <name evidence="1" type="ORF">RND71_005279</name>
</gene>
<protein>
    <submittedName>
        <fullName evidence="1">Uncharacterized protein</fullName>
    </submittedName>
</protein>
<name>A0AAE1VMI0_9SOLA</name>
<dbReference type="EMBL" id="JAVYJV010000003">
    <property type="protein sequence ID" value="KAK4374602.1"/>
    <property type="molecule type" value="Genomic_DNA"/>
</dbReference>
<keyword evidence="2" id="KW-1185">Reference proteome</keyword>
<evidence type="ECO:0000313" key="2">
    <source>
        <dbReference type="Proteomes" id="UP001291623"/>
    </source>
</evidence>
<organism evidence="1 2">
    <name type="scientific">Anisodus tanguticus</name>
    <dbReference type="NCBI Taxonomy" id="243964"/>
    <lineage>
        <taxon>Eukaryota</taxon>
        <taxon>Viridiplantae</taxon>
        <taxon>Streptophyta</taxon>
        <taxon>Embryophyta</taxon>
        <taxon>Tracheophyta</taxon>
        <taxon>Spermatophyta</taxon>
        <taxon>Magnoliopsida</taxon>
        <taxon>eudicotyledons</taxon>
        <taxon>Gunneridae</taxon>
        <taxon>Pentapetalae</taxon>
        <taxon>asterids</taxon>
        <taxon>lamiids</taxon>
        <taxon>Solanales</taxon>
        <taxon>Solanaceae</taxon>
        <taxon>Solanoideae</taxon>
        <taxon>Hyoscyameae</taxon>
        <taxon>Anisodus</taxon>
    </lineage>
</organism>
<proteinExistence type="predicted"/>